<dbReference type="OMA" id="REGTHRC"/>
<evidence type="ECO:0000313" key="3">
    <source>
        <dbReference type="Proteomes" id="UP000001798"/>
    </source>
</evidence>
<evidence type="ECO:0000256" key="1">
    <source>
        <dbReference type="SAM" id="SignalP"/>
    </source>
</evidence>
<dbReference type="VEuPathDB" id="FungiDB:Bcin07g02810"/>
<sequence>MLLVSPIRATGLAVLVGSSQAVASQISSPSNQTSVGLSEENKTLFGHYDTITHLMSNLHGRIGINDDATKNFQLGRQEPHFIDPKDLKIVAVYDLSKYNEADWVRINEQEVVLQCGSVNTATTGEDWALMQRCTKEEVAIRRLMATFNDEGHEFVVSTPVLRQASTTREGTHRCIKGSCPKGPLALAIPTSATMLSNRAVAASTIRSSFSQPTVKHSGSGLNEPIETASQTTDHLQAQNTPQIGSVTQSTIPMTITRASSLEDLSPKSPIENEVIEATTEDLPWPEDLPAGRWLAKRKVDPMVSVKRPECVPPPDDFVLSGKVKTVSRNPRKTSYTTIEYWGYTSTAIIPPDPNRPPPKPSVITPSWVTASFFQTWSCRKIWMQYFNMDYVRKRDIVERVLDDLQAAARK</sequence>
<dbReference type="KEGG" id="bfu:BCIN_07g02810"/>
<proteinExistence type="predicted"/>
<feature type="chain" id="PRO_5016929770" evidence="1">
    <location>
        <begin position="22"/>
        <end position="410"/>
    </location>
</feature>
<reference evidence="2 3" key="2">
    <citation type="journal article" date="2012" name="Eukaryot. Cell">
        <title>Genome update of Botrytis cinerea strains B05.10 and T4.</title>
        <authorList>
            <person name="Staats M."/>
            <person name="van Kan J.A."/>
        </authorList>
    </citation>
    <scope>NUCLEOTIDE SEQUENCE [LARGE SCALE GENOMIC DNA]</scope>
    <source>
        <strain evidence="2 3">B05.10</strain>
    </source>
</reference>
<organism evidence="2 3">
    <name type="scientific">Botryotinia fuckeliana (strain B05.10)</name>
    <name type="common">Noble rot fungus</name>
    <name type="synonym">Botrytis cinerea</name>
    <dbReference type="NCBI Taxonomy" id="332648"/>
    <lineage>
        <taxon>Eukaryota</taxon>
        <taxon>Fungi</taxon>
        <taxon>Dikarya</taxon>
        <taxon>Ascomycota</taxon>
        <taxon>Pezizomycotina</taxon>
        <taxon>Leotiomycetes</taxon>
        <taxon>Helotiales</taxon>
        <taxon>Sclerotiniaceae</taxon>
        <taxon>Botrytis</taxon>
    </lineage>
</organism>
<name>A0A384JM95_BOTFB</name>
<dbReference type="Proteomes" id="UP000001798">
    <property type="component" value="Chromosome 7"/>
</dbReference>
<reference evidence="2 3" key="1">
    <citation type="journal article" date="2011" name="PLoS Genet.">
        <title>Genomic analysis of the necrotrophic fungal pathogens Sclerotinia sclerotiorum and Botrytis cinerea.</title>
        <authorList>
            <person name="Amselem J."/>
            <person name="Cuomo C.A."/>
            <person name="van Kan J.A."/>
            <person name="Viaud M."/>
            <person name="Benito E.P."/>
            <person name="Couloux A."/>
            <person name="Coutinho P.M."/>
            <person name="de Vries R.P."/>
            <person name="Dyer P.S."/>
            <person name="Fillinger S."/>
            <person name="Fournier E."/>
            <person name="Gout L."/>
            <person name="Hahn M."/>
            <person name="Kohn L."/>
            <person name="Lapalu N."/>
            <person name="Plummer K.M."/>
            <person name="Pradier J.M."/>
            <person name="Quevillon E."/>
            <person name="Sharon A."/>
            <person name="Simon A."/>
            <person name="ten Have A."/>
            <person name="Tudzynski B."/>
            <person name="Tudzynski P."/>
            <person name="Wincker P."/>
            <person name="Andrew M."/>
            <person name="Anthouard V."/>
            <person name="Beever R.E."/>
            <person name="Beffa R."/>
            <person name="Benoit I."/>
            <person name="Bouzid O."/>
            <person name="Brault B."/>
            <person name="Chen Z."/>
            <person name="Choquer M."/>
            <person name="Collemare J."/>
            <person name="Cotton P."/>
            <person name="Danchin E.G."/>
            <person name="Da Silva C."/>
            <person name="Gautier A."/>
            <person name="Giraud C."/>
            <person name="Giraud T."/>
            <person name="Gonzalez C."/>
            <person name="Grossetete S."/>
            <person name="Guldener U."/>
            <person name="Henrissat B."/>
            <person name="Howlett B.J."/>
            <person name="Kodira C."/>
            <person name="Kretschmer M."/>
            <person name="Lappartient A."/>
            <person name="Leroch M."/>
            <person name="Levis C."/>
            <person name="Mauceli E."/>
            <person name="Neuveglise C."/>
            <person name="Oeser B."/>
            <person name="Pearson M."/>
            <person name="Poulain J."/>
            <person name="Poussereau N."/>
            <person name="Quesneville H."/>
            <person name="Rascle C."/>
            <person name="Schumacher J."/>
            <person name="Segurens B."/>
            <person name="Sexton A."/>
            <person name="Silva E."/>
            <person name="Sirven C."/>
            <person name="Soanes D.M."/>
            <person name="Talbot N.J."/>
            <person name="Templeton M."/>
            <person name="Yandava C."/>
            <person name="Yarden O."/>
            <person name="Zeng Q."/>
            <person name="Rollins J.A."/>
            <person name="Lebrun M.H."/>
            <person name="Dickman M."/>
        </authorList>
    </citation>
    <scope>NUCLEOTIDE SEQUENCE [LARGE SCALE GENOMIC DNA]</scope>
    <source>
        <strain evidence="2 3">B05.10</strain>
    </source>
</reference>
<keyword evidence="3" id="KW-1185">Reference proteome</keyword>
<evidence type="ECO:0000313" key="2">
    <source>
        <dbReference type="EMBL" id="ATZ51683.1"/>
    </source>
</evidence>
<dbReference type="AlphaFoldDB" id="A0A384JM95"/>
<accession>A0A384JM95</accession>
<dbReference type="GeneID" id="5439260"/>
<dbReference type="EMBL" id="CP009811">
    <property type="protein sequence ID" value="ATZ51683.1"/>
    <property type="molecule type" value="Genomic_DNA"/>
</dbReference>
<gene>
    <name evidence="2" type="ORF">BCIN_07g02810</name>
</gene>
<dbReference type="OrthoDB" id="3519870at2759"/>
<keyword evidence="1" id="KW-0732">Signal</keyword>
<feature type="signal peptide" evidence="1">
    <location>
        <begin position="1"/>
        <end position="21"/>
    </location>
</feature>
<dbReference type="RefSeq" id="XP_001558650.1">
    <property type="nucleotide sequence ID" value="XM_001558600.2"/>
</dbReference>
<reference evidence="2 3" key="3">
    <citation type="journal article" date="2017" name="Mol. Plant Pathol.">
        <title>A gapless genome sequence of the fungus Botrytis cinerea.</title>
        <authorList>
            <person name="Van Kan J.A."/>
            <person name="Stassen J.H."/>
            <person name="Mosbach A."/>
            <person name="Van Der Lee T.A."/>
            <person name="Faino L."/>
            <person name="Farmer A.D."/>
            <person name="Papasotiriou D.G."/>
            <person name="Zhou S."/>
            <person name="Seidl M.F."/>
            <person name="Cottam E."/>
            <person name="Edel D."/>
            <person name="Hahn M."/>
            <person name="Schwartz D.C."/>
            <person name="Dietrich R.A."/>
            <person name="Widdison S."/>
            <person name="Scalliet G."/>
        </authorList>
    </citation>
    <scope>NUCLEOTIDE SEQUENCE [LARGE SCALE GENOMIC DNA]</scope>
    <source>
        <strain evidence="2 3">B05.10</strain>
    </source>
</reference>
<protein>
    <submittedName>
        <fullName evidence="2">Uncharacterized protein</fullName>
    </submittedName>
</protein>